<sequence length="329" mass="37688">MLAKAQESGQVLDEEELAFLADPGITDYQGEGHMERKCTQPKRPRNDVWFKEKLVLAKAHESGQVLDEEQLAFLADPGIIDCHDVQPIIIYNAAFQTNDLDPYDSDCDDISSAKAVLMVNLLSYGSDVLSKLERYKERVKTLEQRFNVDLNSREKLIDSQMDDEIRNRCALKQEIDSLKQTLSNQVKENESLLQTSNVFKRESKEKKKEVSLDNDRLLDHIICQDVINIVMHVDYVLAKVLPTDNKCLIDEKSLTTTATLVNDNLEIKILEQENDYLFELILSQDIVHICVNSLASWNDCREMQQGFIDEYNENLMLKAELAKKGQMVV</sequence>
<keyword evidence="2" id="KW-1185">Reference proteome</keyword>
<accession>A0ABQ5FFM4</accession>
<protein>
    <submittedName>
        <fullName evidence="1">Uncharacterized protein</fullName>
    </submittedName>
</protein>
<organism evidence="1 2">
    <name type="scientific">Tanacetum coccineum</name>
    <dbReference type="NCBI Taxonomy" id="301880"/>
    <lineage>
        <taxon>Eukaryota</taxon>
        <taxon>Viridiplantae</taxon>
        <taxon>Streptophyta</taxon>
        <taxon>Embryophyta</taxon>
        <taxon>Tracheophyta</taxon>
        <taxon>Spermatophyta</taxon>
        <taxon>Magnoliopsida</taxon>
        <taxon>eudicotyledons</taxon>
        <taxon>Gunneridae</taxon>
        <taxon>Pentapetalae</taxon>
        <taxon>asterids</taxon>
        <taxon>campanulids</taxon>
        <taxon>Asterales</taxon>
        <taxon>Asteraceae</taxon>
        <taxon>Asteroideae</taxon>
        <taxon>Anthemideae</taxon>
        <taxon>Anthemidinae</taxon>
        <taxon>Tanacetum</taxon>
    </lineage>
</organism>
<dbReference type="Proteomes" id="UP001151760">
    <property type="component" value="Unassembled WGS sequence"/>
</dbReference>
<proteinExistence type="predicted"/>
<comment type="caution">
    <text evidence="1">The sequence shown here is derived from an EMBL/GenBank/DDBJ whole genome shotgun (WGS) entry which is preliminary data.</text>
</comment>
<reference evidence="1" key="2">
    <citation type="submission" date="2022-01" db="EMBL/GenBank/DDBJ databases">
        <authorList>
            <person name="Yamashiro T."/>
            <person name="Shiraishi A."/>
            <person name="Satake H."/>
            <person name="Nakayama K."/>
        </authorList>
    </citation>
    <scope>NUCLEOTIDE SEQUENCE</scope>
</reference>
<reference evidence="1" key="1">
    <citation type="journal article" date="2022" name="Int. J. Mol. Sci.">
        <title>Draft Genome of Tanacetum Coccineum: Genomic Comparison of Closely Related Tanacetum-Family Plants.</title>
        <authorList>
            <person name="Yamashiro T."/>
            <person name="Shiraishi A."/>
            <person name="Nakayama K."/>
            <person name="Satake H."/>
        </authorList>
    </citation>
    <scope>NUCLEOTIDE SEQUENCE</scope>
</reference>
<name>A0ABQ5FFM4_9ASTR</name>
<gene>
    <name evidence="1" type="ORF">Tco_1005759</name>
</gene>
<evidence type="ECO:0000313" key="2">
    <source>
        <dbReference type="Proteomes" id="UP001151760"/>
    </source>
</evidence>
<evidence type="ECO:0000313" key="1">
    <source>
        <dbReference type="EMBL" id="GJT62226.1"/>
    </source>
</evidence>
<dbReference type="EMBL" id="BQNB010017357">
    <property type="protein sequence ID" value="GJT62226.1"/>
    <property type="molecule type" value="Genomic_DNA"/>
</dbReference>